<dbReference type="InterPro" id="IPR000992">
    <property type="entry name" value="SRP1_TIP1"/>
</dbReference>
<evidence type="ECO:0000313" key="3">
    <source>
        <dbReference type="EMBL" id="KAI5958935.1"/>
    </source>
</evidence>
<feature type="compositionally biased region" description="Low complexity" evidence="1">
    <location>
        <begin position="124"/>
        <end position="141"/>
    </location>
</feature>
<sequence>MKLSLTSLAPVAALISCAIAADQSDVQFLTALVGDYQDHKTDYIRFFGTANDVPGALSTLATQVLTYTDTSYTTLLDNNQLNIGQLESYASNIPWYTRIEAAAGGSGGNSGGSGGSSGSGGSGSSSESSGSGGSTSQSKGSTASETGSAPPNFSQPSVASTTSYDPQNSADSSKAAVAAAKSASREEAATQSGLAPGVAAPVGAVIGGLVIALL</sequence>
<dbReference type="Pfam" id="PF00660">
    <property type="entry name" value="SRP1_TIP1"/>
    <property type="match status" value="1"/>
</dbReference>
<dbReference type="GeneID" id="76150428"/>
<feature type="chain" id="PRO_5042042634" evidence="2">
    <location>
        <begin position="21"/>
        <end position="214"/>
    </location>
</feature>
<feature type="compositionally biased region" description="Low complexity" evidence="1">
    <location>
        <begin position="169"/>
        <end position="182"/>
    </location>
</feature>
<protein>
    <submittedName>
        <fullName evidence="3">TIR3</fullName>
    </submittedName>
</protein>
<comment type="caution">
    <text evidence="3">The sequence shown here is derived from an EMBL/GenBank/DDBJ whole genome shotgun (WGS) entry which is preliminary data.</text>
</comment>
<dbReference type="PROSITE" id="PS51257">
    <property type="entry name" value="PROKAR_LIPOPROTEIN"/>
    <property type="match status" value="1"/>
</dbReference>
<proteinExistence type="predicted"/>
<feature type="compositionally biased region" description="Gly residues" evidence="1">
    <location>
        <begin position="105"/>
        <end position="123"/>
    </location>
</feature>
<feature type="region of interest" description="Disordered" evidence="1">
    <location>
        <begin position="105"/>
        <end position="197"/>
    </location>
</feature>
<name>A0AAD5BFE2_9ASCO</name>
<feature type="compositionally biased region" description="Polar residues" evidence="1">
    <location>
        <begin position="142"/>
        <end position="168"/>
    </location>
</feature>
<keyword evidence="2" id="KW-0732">Signal</keyword>
<organism evidence="3 4">
    <name type="scientific">Candida theae</name>
    <dbReference type="NCBI Taxonomy" id="1198502"/>
    <lineage>
        <taxon>Eukaryota</taxon>
        <taxon>Fungi</taxon>
        <taxon>Dikarya</taxon>
        <taxon>Ascomycota</taxon>
        <taxon>Saccharomycotina</taxon>
        <taxon>Pichiomycetes</taxon>
        <taxon>Debaryomycetaceae</taxon>
        <taxon>Candida/Lodderomyces clade</taxon>
        <taxon>Candida</taxon>
    </lineage>
</organism>
<evidence type="ECO:0000313" key="4">
    <source>
        <dbReference type="Proteomes" id="UP001204833"/>
    </source>
</evidence>
<accession>A0AAD5BFE2</accession>
<reference evidence="3 4" key="1">
    <citation type="journal article" date="2022" name="DNA Res.">
        <title>Genome analysis of five recently described species of the CUG-Ser clade uncovers Candida theae as a new hybrid lineage with pathogenic potential in the Candida parapsilosis species complex.</title>
        <authorList>
            <person name="Mixao V."/>
            <person name="Del Olmo V."/>
            <person name="Hegedusova E."/>
            <person name="Saus E."/>
            <person name="Pryszcz L."/>
            <person name="Cillingova A."/>
            <person name="Nosek J."/>
            <person name="Gabaldon T."/>
        </authorList>
    </citation>
    <scope>NUCLEOTIDE SEQUENCE [LARGE SCALE GENOMIC DNA]</scope>
    <source>
        <strain evidence="3 4">CBS 12239</strain>
    </source>
</reference>
<keyword evidence="4" id="KW-1185">Reference proteome</keyword>
<gene>
    <name evidence="3" type="ORF">KGF57_002369</name>
</gene>
<dbReference type="RefSeq" id="XP_051609278.1">
    <property type="nucleotide sequence ID" value="XM_051751675.1"/>
</dbReference>
<evidence type="ECO:0000256" key="1">
    <source>
        <dbReference type="SAM" id="MobiDB-lite"/>
    </source>
</evidence>
<dbReference type="AlphaFoldDB" id="A0AAD5BFE2"/>
<feature type="signal peptide" evidence="2">
    <location>
        <begin position="1"/>
        <end position="20"/>
    </location>
</feature>
<evidence type="ECO:0000256" key="2">
    <source>
        <dbReference type="SAM" id="SignalP"/>
    </source>
</evidence>
<dbReference type="Proteomes" id="UP001204833">
    <property type="component" value="Unassembled WGS sequence"/>
</dbReference>
<dbReference type="EMBL" id="JAIHNG010000115">
    <property type="protein sequence ID" value="KAI5958935.1"/>
    <property type="molecule type" value="Genomic_DNA"/>
</dbReference>